<organism evidence="1 2">
    <name type="scientific">Streblomastix strix</name>
    <dbReference type="NCBI Taxonomy" id="222440"/>
    <lineage>
        <taxon>Eukaryota</taxon>
        <taxon>Metamonada</taxon>
        <taxon>Preaxostyla</taxon>
        <taxon>Oxymonadida</taxon>
        <taxon>Streblomastigidae</taxon>
        <taxon>Streblomastix</taxon>
    </lineage>
</organism>
<protein>
    <submittedName>
        <fullName evidence="1">Uncharacterized protein</fullName>
    </submittedName>
</protein>
<evidence type="ECO:0000313" key="2">
    <source>
        <dbReference type="Proteomes" id="UP000324800"/>
    </source>
</evidence>
<comment type="caution">
    <text evidence="1">The sequence shown here is derived from an EMBL/GenBank/DDBJ whole genome shotgun (WGS) entry which is preliminary data.</text>
</comment>
<dbReference type="EMBL" id="SNRW01008980">
    <property type="protein sequence ID" value="KAA6378693.1"/>
    <property type="molecule type" value="Genomic_DNA"/>
</dbReference>
<reference evidence="1 2" key="1">
    <citation type="submission" date="2019-03" db="EMBL/GenBank/DDBJ databases">
        <title>Single cell metagenomics reveals metabolic interactions within the superorganism composed of flagellate Streblomastix strix and complex community of Bacteroidetes bacteria on its surface.</title>
        <authorList>
            <person name="Treitli S.C."/>
            <person name="Kolisko M."/>
            <person name="Husnik F."/>
            <person name="Keeling P."/>
            <person name="Hampl V."/>
        </authorList>
    </citation>
    <scope>NUCLEOTIDE SEQUENCE [LARGE SCALE GENOMIC DNA]</scope>
    <source>
        <strain evidence="1">ST1C</strain>
    </source>
</reference>
<name>A0A5J4V888_9EUKA</name>
<evidence type="ECO:0000313" key="1">
    <source>
        <dbReference type="EMBL" id="KAA6378693.1"/>
    </source>
</evidence>
<gene>
    <name evidence="1" type="ORF">EZS28_025781</name>
</gene>
<proteinExistence type="predicted"/>
<dbReference type="Proteomes" id="UP000324800">
    <property type="component" value="Unassembled WGS sequence"/>
</dbReference>
<sequence length="163" mass="19129">MKLQQMIPLRNRDLNIDEEEEPQREIQTERHRRHNYNNYKYKEIQRETAFIEQKQVVKDTYLSQSNLDVQKFIIDTVWRCVDSRKKVTSNTAQIITGTESFTQPITANRIIKQGGTGNQILLANGDTIDKDQLDYEPIENAGTRSIAYGMHEKLKWRSLTTQN</sequence>
<dbReference type="AlphaFoldDB" id="A0A5J4V888"/>
<accession>A0A5J4V888</accession>